<evidence type="ECO:0008006" key="3">
    <source>
        <dbReference type="Google" id="ProtNLM"/>
    </source>
</evidence>
<protein>
    <recommendedName>
        <fullName evidence="3">Pentatricopeptide repeat-containing protein</fullName>
    </recommendedName>
</protein>
<dbReference type="InParanoid" id="A0A1E7F3E8"/>
<dbReference type="EMBL" id="KV784364">
    <property type="protein sequence ID" value="OEU12718.1"/>
    <property type="molecule type" value="Genomic_DNA"/>
</dbReference>
<name>A0A1E7F3E8_9STRA</name>
<evidence type="ECO:0000313" key="2">
    <source>
        <dbReference type="Proteomes" id="UP000095751"/>
    </source>
</evidence>
<proteinExistence type="predicted"/>
<evidence type="ECO:0000313" key="1">
    <source>
        <dbReference type="EMBL" id="OEU12718.1"/>
    </source>
</evidence>
<dbReference type="KEGG" id="fcy:FRACYDRAFT_270448"/>
<dbReference type="OrthoDB" id="48380at2759"/>
<accession>A0A1E7F3E8</accession>
<dbReference type="AlphaFoldDB" id="A0A1E7F3E8"/>
<keyword evidence="2" id="KW-1185">Reference proteome</keyword>
<dbReference type="Proteomes" id="UP000095751">
    <property type="component" value="Unassembled WGS sequence"/>
</dbReference>
<reference evidence="1 2" key="1">
    <citation type="submission" date="2016-09" db="EMBL/GenBank/DDBJ databases">
        <title>Extensive genetic diversity and differential bi-allelic expression allows diatom success in the polar Southern Ocean.</title>
        <authorList>
            <consortium name="DOE Joint Genome Institute"/>
            <person name="Mock T."/>
            <person name="Otillar R.P."/>
            <person name="Strauss J."/>
            <person name="Dupont C."/>
            <person name="Frickenhaus S."/>
            <person name="Maumus F."/>
            <person name="Mcmullan M."/>
            <person name="Sanges R."/>
            <person name="Schmutz J."/>
            <person name="Toseland A."/>
            <person name="Valas R."/>
            <person name="Veluchamy A."/>
            <person name="Ward B.J."/>
            <person name="Allen A."/>
            <person name="Barry K."/>
            <person name="Falciatore A."/>
            <person name="Ferrante M."/>
            <person name="Fortunato A.E."/>
            <person name="Gloeckner G."/>
            <person name="Gruber A."/>
            <person name="Hipkin R."/>
            <person name="Janech M."/>
            <person name="Kroth P."/>
            <person name="Leese F."/>
            <person name="Lindquist E."/>
            <person name="Lyon B.R."/>
            <person name="Martin J."/>
            <person name="Mayer C."/>
            <person name="Parker M."/>
            <person name="Quesneville H."/>
            <person name="Raymond J."/>
            <person name="Uhlig C."/>
            <person name="Valentin K.U."/>
            <person name="Worden A.Z."/>
            <person name="Armbrust E.V."/>
            <person name="Bowler C."/>
            <person name="Green B."/>
            <person name="Moulton V."/>
            <person name="Van Oosterhout C."/>
            <person name="Grigoriev I."/>
        </authorList>
    </citation>
    <scope>NUCLEOTIDE SEQUENCE [LARGE SCALE GENOMIC DNA]</scope>
    <source>
        <strain evidence="1 2">CCMP1102</strain>
    </source>
</reference>
<organism evidence="1 2">
    <name type="scientific">Fragilariopsis cylindrus CCMP1102</name>
    <dbReference type="NCBI Taxonomy" id="635003"/>
    <lineage>
        <taxon>Eukaryota</taxon>
        <taxon>Sar</taxon>
        <taxon>Stramenopiles</taxon>
        <taxon>Ochrophyta</taxon>
        <taxon>Bacillariophyta</taxon>
        <taxon>Bacillariophyceae</taxon>
        <taxon>Bacillariophycidae</taxon>
        <taxon>Bacillariales</taxon>
        <taxon>Bacillariaceae</taxon>
        <taxon>Fragilariopsis</taxon>
    </lineage>
</organism>
<sequence>MTAVISTKVDNRLRILRAIVDECASNAGVDPKLYTMNKYWQIKRTLGFYHARLLMWWNDEQRAPLDEMNLAIKEFYKEKANGMRPKNDVARAIVSGASRYDSFGLESIRGYEKVPRSVENWTVLLEEVIHAMEGSAIRYDPNFVNSVVLAYKSLGRSRECVDYVSNVMDVDGTRIRKSTLVEVLEAARVEHDEELYSNIQMMLSRGNNTNDTSPQSLER</sequence>
<gene>
    <name evidence="1" type="ORF">FRACYDRAFT_270448</name>
</gene>